<evidence type="ECO:0008006" key="3">
    <source>
        <dbReference type="Google" id="ProtNLM"/>
    </source>
</evidence>
<dbReference type="EMBL" id="CP031517">
    <property type="protein sequence ID" value="QOS39059.1"/>
    <property type="molecule type" value="Genomic_DNA"/>
</dbReference>
<reference evidence="1 2" key="1">
    <citation type="submission" date="2018-08" db="EMBL/GenBank/DDBJ databases">
        <title>The first complete genome of Treponema rectale (CHPAT), a commensal spirochete of the bovine rectum.</title>
        <authorList>
            <person name="Staton G.J."/>
            <person name="Clegg S.R."/>
            <person name="Carter S.D."/>
            <person name="Radford A.D."/>
            <person name="Darby A."/>
            <person name="Hall N."/>
            <person name="Birtles R.J."/>
            <person name="Evans N.J."/>
        </authorList>
    </citation>
    <scope>NUCLEOTIDE SEQUENCE [LARGE SCALE GENOMIC DNA]</scope>
    <source>
        <strain evidence="1 2">CHPA</strain>
    </source>
</reference>
<evidence type="ECO:0000313" key="2">
    <source>
        <dbReference type="Proteomes" id="UP000593591"/>
    </source>
</evidence>
<organism evidence="1 2">
    <name type="scientific">Treponema rectale</name>
    <dbReference type="NCBI Taxonomy" id="744512"/>
    <lineage>
        <taxon>Bacteria</taxon>
        <taxon>Pseudomonadati</taxon>
        <taxon>Spirochaetota</taxon>
        <taxon>Spirochaetia</taxon>
        <taxon>Spirochaetales</taxon>
        <taxon>Treponemataceae</taxon>
        <taxon>Treponema</taxon>
    </lineage>
</organism>
<dbReference type="AlphaFoldDB" id="A0A7M1XHW2"/>
<protein>
    <recommendedName>
        <fullName evidence="3">Hemerythrin-like domain-containing protein</fullName>
    </recommendedName>
</protein>
<sequence>MSETEKQKILAKLLQDLKEGKDEEAVKKEYLAAFGKDSLPDHYQDNWTLSSTVKVPKLQSDENHSYEEENPLVVFAQENGALKALLDNIAIDLNNSDDDLVGKKMLIDEFIRLSEIEIHFTKKHKILFEFLEKLEVETLPEVKSKDEEILTLIKYLNQSFKKDSPYLYREEISHVTSLIREGISYENHFLLPILDERLNDDELFYIRKRSDIYGYCLIRHHK</sequence>
<proteinExistence type="predicted"/>
<accession>A0A7M1XHW2</accession>
<name>A0A7M1XHW2_9SPIR</name>
<gene>
    <name evidence="1" type="ORF">DYE49_00760</name>
</gene>
<evidence type="ECO:0000313" key="1">
    <source>
        <dbReference type="EMBL" id="QOS39059.1"/>
    </source>
</evidence>
<dbReference type="Proteomes" id="UP000593591">
    <property type="component" value="Chromosome"/>
</dbReference>
<dbReference type="KEGG" id="trc:DYE49_00760"/>
<dbReference type="Gene3D" id="1.20.120.520">
    <property type="entry name" value="nmb1532 protein domain like"/>
    <property type="match status" value="1"/>
</dbReference>